<name>A0AAD7KCP3_9AGAR</name>
<proteinExistence type="predicted"/>
<accession>A0AAD7KCP3</accession>
<organism evidence="1 2">
    <name type="scientific">Mycena maculata</name>
    <dbReference type="NCBI Taxonomy" id="230809"/>
    <lineage>
        <taxon>Eukaryota</taxon>
        <taxon>Fungi</taxon>
        <taxon>Dikarya</taxon>
        <taxon>Basidiomycota</taxon>
        <taxon>Agaricomycotina</taxon>
        <taxon>Agaricomycetes</taxon>
        <taxon>Agaricomycetidae</taxon>
        <taxon>Agaricales</taxon>
        <taxon>Marasmiineae</taxon>
        <taxon>Mycenaceae</taxon>
        <taxon>Mycena</taxon>
    </lineage>
</organism>
<evidence type="ECO:0000313" key="2">
    <source>
        <dbReference type="Proteomes" id="UP001215280"/>
    </source>
</evidence>
<dbReference type="EMBL" id="JARJLG010000004">
    <property type="protein sequence ID" value="KAJ7781829.1"/>
    <property type="molecule type" value="Genomic_DNA"/>
</dbReference>
<keyword evidence="2" id="KW-1185">Reference proteome</keyword>
<gene>
    <name evidence="1" type="ORF">DFH07DRAFT_389121</name>
</gene>
<protein>
    <submittedName>
        <fullName evidence="1">Uncharacterized protein</fullName>
    </submittedName>
</protein>
<reference evidence="1" key="1">
    <citation type="submission" date="2023-03" db="EMBL/GenBank/DDBJ databases">
        <title>Massive genome expansion in bonnet fungi (Mycena s.s.) driven by repeated elements and novel gene families across ecological guilds.</title>
        <authorList>
            <consortium name="Lawrence Berkeley National Laboratory"/>
            <person name="Harder C.B."/>
            <person name="Miyauchi S."/>
            <person name="Viragh M."/>
            <person name="Kuo A."/>
            <person name="Thoen E."/>
            <person name="Andreopoulos B."/>
            <person name="Lu D."/>
            <person name="Skrede I."/>
            <person name="Drula E."/>
            <person name="Henrissat B."/>
            <person name="Morin E."/>
            <person name="Kohler A."/>
            <person name="Barry K."/>
            <person name="LaButti K."/>
            <person name="Morin E."/>
            <person name="Salamov A."/>
            <person name="Lipzen A."/>
            <person name="Mereny Z."/>
            <person name="Hegedus B."/>
            <person name="Baldrian P."/>
            <person name="Stursova M."/>
            <person name="Weitz H."/>
            <person name="Taylor A."/>
            <person name="Grigoriev I.V."/>
            <person name="Nagy L.G."/>
            <person name="Martin F."/>
            <person name="Kauserud H."/>
        </authorList>
    </citation>
    <scope>NUCLEOTIDE SEQUENCE</scope>
    <source>
        <strain evidence="1">CBHHK188m</strain>
    </source>
</reference>
<sequence length="513" mass="55924">MPSRCIPFSSIRTRVGGTVKRSLRSLFNRSRRTHPVLHDHLVCWGVLGVEGTMEANNVDRMISDFGWWSFLLCHAPGYDDSRSSFHVLRSLKNFGPDGRGIHGEAACDRFRFPLHPSLLEPDHPPFSALDHRDAALIDLSKKASGMKAGETLLLLLIGHGSCDSTGVFHLWITTGLGLTGEASFTKEELELAVAGCKARVVVISNACQSGLLKCERWTPVCTAGPTQKSDALAQSASGYVQGSMVTQCTTAQIALDLGLQISQPRADKHSVTRQELHLDMDRIVGLPPSPPSHSFSSGTPPKIGSPTDRGIPEFIATADSNQEFLLFEPSPQDPELPQHQTPALLAGLAAAYAKLPRLAYTPEIRDYRSCVAYVQHLDAPDSVSSPLHHTEVDDFCSMLRDRNVQSVAVPHIARALGWWEGEVESFVVRPGGDYSAARSDMSERGMRVETMVEELCRQTSLSWMSPVERSPAVLWLLSKWPGAHTLSVSAESWTATVSQAVAATGDSNMLISI</sequence>
<comment type="caution">
    <text evidence="1">The sequence shown here is derived from an EMBL/GenBank/DDBJ whole genome shotgun (WGS) entry which is preliminary data.</text>
</comment>
<dbReference type="Proteomes" id="UP001215280">
    <property type="component" value="Unassembled WGS sequence"/>
</dbReference>
<dbReference type="AlphaFoldDB" id="A0AAD7KCP3"/>
<evidence type="ECO:0000313" key="1">
    <source>
        <dbReference type="EMBL" id="KAJ7781829.1"/>
    </source>
</evidence>